<feature type="repeat" description="ANK" evidence="8">
    <location>
        <begin position="511"/>
        <end position="543"/>
    </location>
</feature>
<dbReference type="GO" id="GO:0005886">
    <property type="term" value="C:plasma membrane"/>
    <property type="evidence" value="ECO:0007669"/>
    <property type="project" value="TreeGrafter"/>
</dbReference>
<feature type="transmembrane region" description="Helical" evidence="9">
    <location>
        <begin position="222"/>
        <end position="242"/>
    </location>
</feature>
<dbReference type="FunFam" id="1.10.3430.10:FF:000008">
    <property type="entry name" value="Ammonium transporter"/>
    <property type="match status" value="1"/>
</dbReference>
<protein>
    <recommendedName>
        <fullName evidence="10">Ammonium transporter AmtB-like domain-containing protein</fullName>
    </recommendedName>
</protein>
<dbReference type="InterPro" id="IPR036770">
    <property type="entry name" value="Ankyrin_rpt-contain_sf"/>
</dbReference>
<reference evidence="11 12" key="1">
    <citation type="journal article" date="2018" name="Nat. Ecol. Evol.">
        <title>Genomic signatures of mitonuclear coevolution across populations of Tigriopus californicus.</title>
        <authorList>
            <person name="Barreto F.S."/>
            <person name="Watson E.T."/>
            <person name="Lima T.G."/>
            <person name="Willett C.S."/>
            <person name="Edmands S."/>
            <person name="Li W."/>
            <person name="Burton R.S."/>
        </authorList>
    </citation>
    <scope>NUCLEOTIDE SEQUENCE [LARGE SCALE GENOMIC DNA]</scope>
    <source>
        <strain evidence="11 12">San Diego</strain>
    </source>
</reference>
<dbReference type="GO" id="GO:0097272">
    <property type="term" value="P:ammonium homeostasis"/>
    <property type="evidence" value="ECO:0007669"/>
    <property type="project" value="TreeGrafter"/>
</dbReference>
<feature type="transmembrane region" description="Helical" evidence="9">
    <location>
        <begin position="30"/>
        <end position="50"/>
    </location>
</feature>
<feature type="repeat" description="ANK" evidence="8">
    <location>
        <begin position="478"/>
        <end position="510"/>
    </location>
</feature>
<evidence type="ECO:0000256" key="1">
    <source>
        <dbReference type="ARBA" id="ARBA00004141"/>
    </source>
</evidence>
<keyword evidence="5 9" id="KW-1133">Transmembrane helix</keyword>
<evidence type="ECO:0000256" key="5">
    <source>
        <dbReference type="ARBA" id="ARBA00022989"/>
    </source>
</evidence>
<feature type="repeat" description="ANK" evidence="8">
    <location>
        <begin position="445"/>
        <end position="477"/>
    </location>
</feature>
<dbReference type="SUPFAM" id="SSF111352">
    <property type="entry name" value="Ammonium transporter"/>
    <property type="match status" value="2"/>
</dbReference>
<evidence type="ECO:0000256" key="9">
    <source>
        <dbReference type="SAM" id="Phobius"/>
    </source>
</evidence>
<evidence type="ECO:0000313" key="11">
    <source>
        <dbReference type="EMBL" id="TRY73667.1"/>
    </source>
</evidence>
<evidence type="ECO:0000256" key="7">
    <source>
        <dbReference type="ARBA" id="ARBA00023177"/>
    </source>
</evidence>
<organism evidence="11 12">
    <name type="scientific">Tigriopus californicus</name>
    <name type="common">Marine copepod</name>
    <dbReference type="NCBI Taxonomy" id="6832"/>
    <lineage>
        <taxon>Eukaryota</taxon>
        <taxon>Metazoa</taxon>
        <taxon>Ecdysozoa</taxon>
        <taxon>Arthropoda</taxon>
        <taxon>Crustacea</taxon>
        <taxon>Multicrustacea</taxon>
        <taxon>Hexanauplia</taxon>
        <taxon>Copepoda</taxon>
        <taxon>Harpacticoida</taxon>
        <taxon>Harpacticidae</taxon>
        <taxon>Tigriopus</taxon>
    </lineage>
</organism>
<dbReference type="PRINTS" id="PR01415">
    <property type="entry name" value="ANKYRIN"/>
</dbReference>
<feature type="domain" description="Ammonium transporter AmtB-like" evidence="10">
    <location>
        <begin position="32"/>
        <end position="345"/>
    </location>
</feature>
<feature type="transmembrane region" description="Helical" evidence="9">
    <location>
        <begin position="249"/>
        <end position="270"/>
    </location>
</feature>
<keyword evidence="3" id="KW-0813">Transport</keyword>
<dbReference type="PANTHER" id="PTHR11730:SF58">
    <property type="entry name" value="AMMONIUM TRANSPORTER"/>
    <property type="match status" value="1"/>
</dbReference>
<dbReference type="PROSITE" id="PS50088">
    <property type="entry name" value="ANK_REPEAT"/>
    <property type="match status" value="5"/>
</dbReference>
<dbReference type="SMART" id="SM00248">
    <property type="entry name" value="ANK"/>
    <property type="match status" value="6"/>
</dbReference>
<comment type="similarity">
    <text evidence="2">Belongs to the ammonia transporter channel (TC 1.A.11.2) family.</text>
</comment>
<dbReference type="EMBL" id="VCGU01000007">
    <property type="protein sequence ID" value="TRY73667.1"/>
    <property type="molecule type" value="Genomic_DNA"/>
</dbReference>
<dbReference type="Pfam" id="PF00023">
    <property type="entry name" value="Ank"/>
    <property type="match status" value="1"/>
</dbReference>
<evidence type="ECO:0000259" key="10">
    <source>
        <dbReference type="Pfam" id="PF00909"/>
    </source>
</evidence>
<evidence type="ECO:0000256" key="8">
    <source>
        <dbReference type="PROSITE-ProRule" id="PRU00023"/>
    </source>
</evidence>
<feature type="transmembrane region" description="Helical" evidence="9">
    <location>
        <begin position="592"/>
        <end position="617"/>
    </location>
</feature>
<keyword evidence="6 9" id="KW-0472">Membrane</keyword>
<feature type="transmembrane region" description="Helical" evidence="9">
    <location>
        <begin position="71"/>
        <end position="90"/>
    </location>
</feature>
<dbReference type="PANTHER" id="PTHR11730">
    <property type="entry name" value="AMMONIUM TRANSPORTER"/>
    <property type="match status" value="1"/>
</dbReference>
<dbReference type="GO" id="GO:0008519">
    <property type="term" value="F:ammonium channel activity"/>
    <property type="evidence" value="ECO:0007669"/>
    <property type="project" value="InterPro"/>
</dbReference>
<dbReference type="InterPro" id="IPR024041">
    <property type="entry name" value="NH4_transpt_AmtB-like_dom"/>
</dbReference>
<dbReference type="Gene3D" id="1.10.3430.10">
    <property type="entry name" value="Ammonium transporter AmtB like domains"/>
    <property type="match status" value="2"/>
</dbReference>
<evidence type="ECO:0000313" key="12">
    <source>
        <dbReference type="Proteomes" id="UP000318571"/>
    </source>
</evidence>
<comment type="subcellular location">
    <subcellularLocation>
        <location evidence="1">Membrane</location>
        <topology evidence="1">Multi-pass membrane protein</topology>
    </subcellularLocation>
</comment>
<dbReference type="PROSITE" id="PS50297">
    <property type="entry name" value="ANK_REP_REGION"/>
    <property type="match status" value="5"/>
</dbReference>
<dbReference type="Pfam" id="PF12796">
    <property type="entry name" value="Ank_2"/>
    <property type="match status" value="2"/>
</dbReference>
<evidence type="ECO:0000256" key="4">
    <source>
        <dbReference type="ARBA" id="ARBA00022692"/>
    </source>
</evidence>
<feature type="repeat" description="ANK" evidence="8">
    <location>
        <begin position="412"/>
        <end position="444"/>
    </location>
</feature>
<accession>A0A553P7K6</accession>
<dbReference type="Pfam" id="PF00909">
    <property type="entry name" value="Ammonium_transp"/>
    <property type="match status" value="2"/>
</dbReference>
<dbReference type="SUPFAM" id="SSF48403">
    <property type="entry name" value="Ankyrin repeat"/>
    <property type="match status" value="1"/>
</dbReference>
<proteinExistence type="inferred from homology"/>
<dbReference type="AlphaFoldDB" id="A0A553P7K6"/>
<evidence type="ECO:0000256" key="2">
    <source>
        <dbReference type="ARBA" id="ARBA00005887"/>
    </source>
</evidence>
<comment type="caution">
    <text evidence="11">The sequence shown here is derived from an EMBL/GenBank/DDBJ whole genome shotgun (WGS) entry which is preliminary data.</text>
</comment>
<feature type="transmembrane region" description="Helical" evidence="9">
    <location>
        <begin position="110"/>
        <end position="130"/>
    </location>
</feature>
<dbReference type="InterPro" id="IPR029020">
    <property type="entry name" value="Ammonium/urea_transptr"/>
</dbReference>
<feature type="domain" description="Ammonium transporter AmtB-like" evidence="10">
    <location>
        <begin position="559"/>
        <end position="643"/>
    </location>
</feature>
<feature type="transmembrane region" description="Helical" evidence="9">
    <location>
        <begin position="142"/>
        <end position="164"/>
    </location>
</feature>
<evidence type="ECO:0000256" key="3">
    <source>
        <dbReference type="ARBA" id="ARBA00022448"/>
    </source>
</evidence>
<sequence length="720" mass="77648">MNSTVNDTWDEDASDLLQDEYDDGWVWDDATWILCSSFIIFTMQTGFGMLESGCVSLKNEVNIMMKNVVDVVLGGITYWAFGYGFSYGSGPGTNPFFGFGDWFLNAEGKAIGPVFTTFLFQLSFATTATTIVSGGIAERCNFYAYCLFSLVNTVVYCFPAGWLWGQHGFLKNLGAVDIAGSGGVHLVGGSSAFVAASIMGPRLGRWDISGDPPMGSPTNACIGLFMLWWGWMAFNAGSTFGISGRKWILAAKATCTTMVSSFAGGIFSIFHSLYVTNGKLDILMLINGILGALVGVTGGCAIVTPREAVFIGIIGSFLANITAPLLIWLKIDDAVGATCVHGAYGQEDKVLWLAALDGDVDTVKAAVNGGVTSRLANENGLTLLHAAAMGGHLSLVKFLVENGAGVNRKKVKGETPLFISSANGRVEVVKYLLEQGAKVDKPDDDKWTPLHISAYHGHLGVVQLLVENGANVNLEVDEGATPVLFASQNGHTEVVKYLLEKGANPNNYDNVRRTPLHMAALNGHKSVAQVLLKAGARTNIRDGNGMTPKAAALSSDNRFGGMWGMLAVGLFAEKDELEGFSQYAGLFHGGGFYLLGVQTLCCVCFIAWSSLLTYVLIKSIDKVIHFRMTEIEELVGADYCEHNILHPGVGVTRAVSVIKRFDKSVDLGLIPVGKNKGHMEFLEREYAARLETAVHRHAMTSTRHRRTNKVDHISFDTTKC</sequence>
<dbReference type="InterPro" id="IPR002110">
    <property type="entry name" value="Ankyrin_rpt"/>
</dbReference>
<dbReference type="STRING" id="6832.A0A553P7K6"/>
<evidence type="ECO:0000256" key="6">
    <source>
        <dbReference type="ARBA" id="ARBA00023136"/>
    </source>
</evidence>
<feature type="transmembrane region" description="Helical" evidence="9">
    <location>
        <begin position="282"/>
        <end position="302"/>
    </location>
</feature>
<name>A0A553P7K6_TIGCA</name>
<dbReference type="Gene3D" id="1.25.40.20">
    <property type="entry name" value="Ankyrin repeat-containing domain"/>
    <property type="match status" value="2"/>
</dbReference>
<gene>
    <name evidence="11" type="ORF">TCAL_01882</name>
</gene>
<feature type="transmembrane region" description="Helical" evidence="9">
    <location>
        <begin position="309"/>
        <end position="329"/>
    </location>
</feature>
<keyword evidence="12" id="KW-1185">Reference proteome</keyword>
<keyword evidence="8" id="KW-0040">ANK repeat</keyword>
<keyword evidence="7" id="KW-0924">Ammonia transport</keyword>
<keyword evidence="4 9" id="KW-0812">Transmembrane</keyword>
<feature type="repeat" description="ANK" evidence="8">
    <location>
        <begin position="379"/>
        <end position="411"/>
    </location>
</feature>
<dbReference type="Proteomes" id="UP000318571">
    <property type="component" value="Chromosome 3"/>
</dbReference>